<dbReference type="InterPro" id="IPR000172">
    <property type="entry name" value="GMC_OxRdtase_N"/>
</dbReference>
<organism evidence="9 10">
    <name type="scientific">Mycena maculata</name>
    <dbReference type="NCBI Taxonomy" id="230809"/>
    <lineage>
        <taxon>Eukaryota</taxon>
        <taxon>Fungi</taxon>
        <taxon>Dikarya</taxon>
        <taxon>Basidiomycota</taxon>
        <taxon>Agaricomycotina</taxon>
        <taxon>Agaricomycetes</taxon>
        <taxon>Agaricomycetidae</taxon>
        <taxon>Agaricales</taxon>
        <taxon>Marasmiineae</taxon>
        <taxon>Mycenaceae</taxon>
        <taxon>Mycena</taxon>
    </lineage>
</organism>
<dbReference type="InterPro" id="IPR012132">
    <property type="entry name" value="GMC_OxRdtase"/>
</dbReference>
<dbReference type="AlphaFoldDB" id="A0AAD7JXR6"/>
<dbReference type="GO" id="GO:0016614">
    <property type="term" value="F:oxidoreductase activity, acting on CH-OH group of donors"/>
    <property type="evidence" value="ECO:0007669"/>
    <property type="project" value="InterPro"/>
</dbReference>
<feature type="compositionally biased region" description="Polar residues" evidence="7">
    <location>
        <begin position="1"/>
        <end position="14"/>
    </location>
</feature>
<dbReference type="Pfam" id="PF05199">
    <property type="entry name" value="GMC_oxred_C"/>
    <property type="match status" value="1"/>
</dbReference>
<evidence type="ECO:0000256" key="4">
    <source>
        <dbReference type="ARBA" id="ARBA00022827"/>
    </source>
</evidence>
<dbReference type="EMBL" id="JARJLG010000016">
    <property type="protein sequence ID" value="KAJ7774133.1"/>
    <property type="molecule type" value="Genomic_DNA"/>
</dbReference>
<reference evidence="9" key="1">
    <citation type="submission" date="2023-03" db="EMBL/GenBank/DDBJ databases">
        <title>Massive genome expansion in bonnet fungi (Mycena s.s.) driven by repeated elements and novel gene families across ecological guilds.</title>
        <authorList>
            <consortium name="Lawrence Berkeley National Laboratory"/>
            <person name="Harder C.B."/>
            <person name="Miyauchi S."/>
            <person name="Viragh M."/>
            <person name="Kuo A."/>
            <person name="Thoen E."/>
            <person name="Andreopoulos B."/>
            <person name="Lu D."/>
            <person name="Skrede I."/>
            <person name="Drula E."/>
            <person name="Henrissat B."/>
            <person name="Morin E."/>
            <person name="Kohler A."/>
            <person name="Barry K."/>
            <person name="LaButti K."/>
            <person name="Morin E."/>
            <person name="Salamov A."/>
            <person name="Lipzen A."/>
            <person name="Mereny Z."/>
            <person name="Hegedus B."/>
            <person name="Baldrian P."/>
            <person name="Stursova M."/>
            <person name="Weitz H."/>
            <person name="Taylor A."/>
            <person name="Grigoriev I.V."/>
            <person name="Nagy L.G."/>
            <person name="Martin F."/>
            <person name="Kauserud H."/>
        </authorList>
    </citation>
    <scope>NUCLEOTIDE SEQUENCE</scope>
    <source>
        <strain evidence="9">CBHHK188m</strain>
    </source>
</reference>
<evidence type="ECO:0000256" key="5">
    <source>
        <dbReference type="PIRSR" id="PIRSR000137-1"/>
    </source>
</evidence>
<evidence type="ECO:0000256" key="2">
    <source>
        <dbReference type="ARBA" id="ARBA00010790"/>
    </source>
</evidence>
<evidence type="ECO:0000259" key="8">
    <source>
        <dbReference type="PROSITE" id="PS00624"/>
    </source>
</evidence>
<evidence type="ECO:0000256" key="1">
    <source>
        <dbReference type="ARBA" id="ARBA00001974"/>
    </source>
</evidence>
<dbReference type="SUPFAM" id="SSF51905">
    <property type="entry name" value="FAD/NAD(P)-binding domain"/>
    <property type="match status" value="1"/>
</dbReference>
<feature type="binding site" evidence="6">
    <location>
        <begin position="129"/>
        <end position="132"/>
    </location>
    <ligand>
        <name>FAD</name>
        <dbReference type="ChEBI" id="CHEBI:57692"/>
    </ligand>
</feature>
<name>A0AAD7JXR6_9AGAR</name>
<dbReference type="PIRSF" id="PIRSF000137">
    <property type="entry name" value="Alcohol_oxidase"/>
    <property type="match status" value="1"/>
</dbReference>
<dbReference type="Pfam" id="PF00732">
    <property type="entry name" value="GMC_oxred_N"/>
    <property type="match status" value="1"/>
</dbReference>
<dbReference type="InterPro" id="IPR007867">
    <property type="entry name" value="GMC_OxRtase_C"/>
</dbReference>
<dbReference type="SUPFAM" id="SSF54373">
    <property type="entry name" value="FAD-linked reductases, C-terminal domain"/>
    <property type="match status" value="1"/>
</dbReference>
<feature type="domain" description="Glucose-methanol-choline oxidoreductase N-terminal" evidence="8">
    <location>
        <begin position="306"/>
        <end position="320"/>
    </location>
</feature>
<evidence type="ECO:0000313" key="9">
    <source>
        <dbReference type="EMBL" id="KAJ7774133.1"/>
    </source>
</evidence>
<dbReference type="Gene3D" id="3.30.560.10">
    <property type="entry name" value="Glucose Oxidase, domain 3"/>
    <property type="match status" value="1"/>
</dbReference>
<keyword evidence="3" id="KW-0285">Flavoprotein</keyword>
<sequence length="629" mass="66464">MGISSSKLQSNPHQFATPVSEAASGFQPEPKSWKTYDYIICGGGTAGCVLASRLSENPEVKVLLIEAGKSNKGNLLARIPLAFTQLFPTAVNWKYETVPQAGLDNKKLTWARGKILGGSRQASLSISVNASVYQRCSPENFEEWEKAGATGWGATEMARYFTKAEKYSPNPDFPHIDTVLHSGEGLSATRYGPYAPICNTIIDAAVNVGIPRIPDMNADKGPAGVSNFAGSVDPHGERSSAATAYLTPDVLNRPNLTVAVDTRITRIVIDEAKGDDAPRATGVLTTHKNGRLFAVAASREVIVSTGAVVTPQLLMVSGLGPADELAKHKIRVVRDLPLVGKNLLDHFSAGSLVVRAKAGKTWDHVLSPLGGVVALSKWLMSGSGPMTSIAAPLGIFVHSDTIIESAGTDSKVLDLSAAPSAAPDIEIFFAPLIVVNNGFTKTPGLNGLTIGCIAISPASQGTITLASSSMLDPPLIDPKSVFQLPTGCYSTLFRYLSNERDLRVLIKATRLALRVARTEPLSNALDLPADSKDESTFFWPGDADPDTVSDEALTAWIKRNGQTAWHPTSSAKMGASPTTSVVDAELRVHGVSGLRIVDASVFPTSVSGHPCAVIIAVAEKAADLIKAAQ</sequence>
<evidence type="ECO:0000313" key="10">
    <source>
        <dbReference type="Proteomes" id="UP001215280"/>
    </source>
</evidence>
<dbReference type="Gene3D" id="3.50.50.60">
    <property type="entry name" value="FAD/NAD(P)-binding domain"/>
    <property type="match status" value="1"/>
</dbReference>
<keyword evidence="4 6" id="KW-0274">FAD</keyword>
<evidence type="ECO:0000256" key="3">
    <source>
        <dbReference type="ARBA" id="ARBA00022630"/>
    </source>
</evidence>
<evidence type="ECO:0000256" key="6">
    <source>
        <dbReference type="PIRSR" id="PIRSR000137-2"/>
    </source>
</evidence>
<evidence type="ECO:0000256" key="7">
    <source>
        <dbReference type="SAM" id="MobiDB-lite"/>
    </source>
</evidence>
<dbReference type="PANTHER" id="PTHR11552">
    <property type="entry name" value="GLUCOSE-METHANOL-CHOLINE GMC OXIDOREDUCTASE"/>
    <property type="match status" value="1"/>
</dbReference>
<accession>A0AAD7JXR6</accession>
<comment type="similarity">
    <text evidence="2">Belongs to the GMC oxidoreductase family.</text>
</comment>
<feature type="binding site" evidence="6">
    <location>
        <begin position="565"/>
        <end position="566"/>
    </location>
    <ligand>
        <name>FAD</name>
        <dbReference type="ChEBI" id="CHEBI:57692"/>
    </ligand>
</feature>
<gene>
    <name evidence="9" type="ORF">DFH07DRAFT_912640</name>
</gene>
<dbReference type="InterPro" id="IPR036188">
    <property type="entry name" value="FAD/NAD-bd_sf"/>
</dbReference>
<dbReference type="GO" id="GO:0050660">
    <property type="term" value="F:flavin adenine dinucleotide binding"/>
    <property type="evidence" value="ECO:0007669"/>
    <property type="project" value="InterPro"/>
</dbReference>
<protein>
    <submittedName>
        <fullName evidence="9">GMC oxidoreductase</fullName>
    </submittedName>
</protein>
<comment type="caution">
    <text evidence="9">The sequence shown here is derived from an EMBL/GenBank/DDBJ whole genome shotgun (WGS) entry which is preliminary data.</text>
</comment>
<keyword evidence="10" id="KW-1185">Reference proteome</keyword>
<dbReference type="Proteomes" id="UP001215280">
    <property type="component" value="Unassembled WGS sequence"/>
</dbReference>
<proteinExistence type="inferred from homology"/>
<feature type="active site" description="Proton acceptor" evidence="5">
    <location>
        <position position="609"/>
    </location>
</feature>
<feature type="active site" description="Proton donor" evidence="5">
    <location>
        <position position="566"/>
    </location>
</feature>
<dbReference type="PANTHER" id="PTHR11552:SF147">
    <property type="entry name" value="CHOLINE DEHYDROGENASE, MITOCHONDRIAL"/>
    <property type="match status" value="1"/>
</dbReference>
<feature type="region of interest" description="Disordered" evidence="7">
    <location>
        <begin position="1"/>
        <end position="28"/>
    </location>
</feature>
<comment type="cofactor">
    <cofactor evidence="1 6">
        <name>FAD</name>
        <dbReference type="ChEBI" id="CHEBI:57692"/>
    </cofactor>
</comment>
<dbReference type="PROSITE" id="PS00624">
    <property type="entry name" value="GMC_OXRED_2"/>
    <property type="match status" value="1"/>
</dbReference>